<dbReference type="Pfam" id="PF22939">
    <property type="entry name" value="WHD_GPIID"/>
    <property type="match status" value="1"/>
</dbReference>
<dbReference type="STRING" id="1392247.A0A3N4KKP6"/>
<sequence length="326" mass="37368">MKLVNIYPQTTIVIDALDECDQEKEKKFLMSLRKIVESSTSLVKIFVSSRNDDDIVLKLEKLPNLWIEAADNAGDIERFVQKEVIRCKKDGDLLRGSIKDELFLWADLQIKHICAMDTSADIEAGLNTLPESLEETYLETHNRIRFQKGNSPQIAEATLMWVLCLKEPPPPAKPVTTAPRSVNVDDWELSVETLLKICHNLLVLDRQSNIVRVAHLSVREFLEKGVGTINAHTMASKFCHMMDNTAILRSSLAPDVRTAFVKRYVVSYWIHHVRCSRSLHQQATLELSELLLKFLKSDALVSYDIARRDYMNDIYPWTSSWETQPK</sequence>
<dbReference type="InParanoid" id="A0A3N4KKP6"/>
<evidence type="ECO:0000256" key="1">
    <source>
        <dbReference type="ARBA" id="ARBA00022737"/>
    </source>
</evidence>
<gene>
    <name evidence="4" type="ORF">P167DRAFT_576826</name>
</gene>
<organism evidence="4 5">
    <name type="scientific">Morchella conica CCBAS932</name>
    <dbReference type="NCBI Taxonomy" id="1392247"/>
    <lineage>
        <taxon>Eukaryota</taxon>
        <taxon>Fungi</taxon>
        <taxon>Dikarya</taxon>
        <taxon>Ascomycota</taxon>
        <taxon>Pezizomycotina</taxon>
        <taxon>Pezizomycetes</taxon>
        <taxon>Pezizales</taxon>
        <taxon>Morchellaceae</taxon>
        <taxon>Morchella</taxon>
    </lineage>
</organism>
<dbReference type="EMBL" id="ML119147">
    <property type="protein sequence ID" value="RPB09959.1"/>
    <property type="molecule type" value="Genomic_DNA"/>
</dbReference>
<feature type="domain" description="GPI inositol-deacylase winged helix" evidence="2">
    <location>
        <begin position="153"/>
        <end position="224"/>
    </location>
</feature>
<evidence type="ECO:0000259" key="3">
    <source>
        <dbReference type="Pfam" id="PF24883"/>
    </source>
</evidence>
<dbReference type="Pfam" id="PF24883">
    <property type="entry name" value="NPHP3_N"/>
    <property type="match status" value="1"/>
</dbReference>
<accession>A0A3N4KKP6</accession>
<reference evidence="4 5" key="1">
    <citation type="journal article" date="2018" name="Nat. Ecol. Evol.">
        <title>Pezizomycetes genomes reveal the molecular basis of ectomycorrhizal truffle lifestyle.</title>
        <authorList>
            <person name="Murat C."/>
            <person name="Payen T."/>
            <person name="Noel B."/>
            <person name="Kuo A."/>
            <person name="Morin E."/>
            <person name="Chen J."/>
            <person name="Kohler A."/>
            <person name="Krizsan K."/>
            <person name="Balestrini R."/>
            <person name="Da Silva C."/>
            <person name="Montanini B."/>
            <person name="Hainaut M."/>
            <person name="Levati E."/>
            <person name="Barry K.W."/>
            <person name="Belfiori B."/>
            <person name="Cichocki N."/>
            <person name="Clum A."/>
            <person name="Dockter R.B."/>
            <person name="Fauchery L."/>
            <person name="Guy J."/>
            <person name="Iotti M."/>
            <person name="Le Tacon F."/>
            <person name="Lindquist E.A."/>
            <person name="Lipzen A."/>
            <person name="Malagnac F."/>
            <person name="Mello A."/>
            <person name="Molinier V."/>
            <person name="Miyauchi S."/>
            <person name="Poulain J."/>
            <person name="Riccioni C."/>
            <person name="Rubini A."/>
            <person name="Sitrit Y."/>
            <person name="Splivallo R."/>
            <person name="Traeger S."/>
            <person name="Wang M."/>
            <person name="Zifcakova L."/>
            <person name="Wipf D."/>
            <person name="Zambonelli A."/>
            <person name="Paolocci F."/>
            <person name="Nowrousian M."/>
            <person name="Ottonello S."/>
            <person name="Baldrian P."/>
            <person name="Spatafora J.W."/>
            <person name="Henrissat B."/>
            <person name="Nagy L.G."/>
            <person name="Aury J.M."/>
            <person name="Wincker P."/>
            <person name="Grigoriev I.V."/>
            <person name="Bonfante P."/>
            <person name="Martin F.M."/>
        </authorList>
    </citation>
    <scope>NUCLEOTIDE SEQUENCE [LARGE SCALE GENOMIC DNA]</scope>
    <source>
        <strain evidence="4 5">CCBAS932</strain>
    </source>
</reference>
<keyword evidence="1" id="KW-0677">Repeat</keyword>
<proteinExistence type="predicted"/>
<evidence type="ECO:0000259" key="2">
    <source>
        <dbReference type="Pfam" id="PF22939"/>
    </source>
</evidence>
<dbReference type="Proteomes" id="UP000277580">
    <property type="component" value="Unassembled WGS sequence"/>
</dbReference>
<evidence type="ECO:0008006" key="6">
    <source>
        <dbReference type="Google" id="ProtNLM"/>
    </source>
</evidence>
<evidence type="ECO:0000313" key="4">
    <source>
        <dbReference type="EMBL" id="RPB09959.1"/>
    </source>
</evidence>
<evidence type="ECO:0000313" key="5">
    <source>
        <dbReference type="Proteomes" id="UP000277580"/>
    </source>
</evidence>
<dbReference type="InterPro" id="IPR054471">
    <property type="entry name" value="GPIID_WHD"/>
</dbReference>
<dbReference type="AlphaFoldDB" id="A0A3N4KKP6"/>
<name>A0A3N4KKP6_9PEZI</name>
<keyword evidence="5" id="KW-1185">Reference proteome</keyword>
<dbReference type="InterPro" id="IPR056884">
    <property type="entry name" value="NPHP3-like_N"/>
</dbReference>
<dbReference type="OrthoDB" id="5424617at2759"/>
<dbReference type="PANTHER" id="PTHR10039">
    <property type="entry name" value="AMELOGENIN"/>
    <property type="match status" value="1"/>
</dbReference>
<dbReference type="PANTHER" id="PTHR10039:SF16">
    <property type="entry name" value="GPI INOSITOL-DEACYLASE"/>
    <property type="match status" value="1"/>
</dbReference>
<protein>
    <recommendedName>
        <fullName evidence="6">NACHT domain-containing protein</fullName>
    </recommendedName>
</protein>
<feature type="domain" description="Nephrocystin 3-like N-terminal" evidence="3">
    <location>
        <begin position="8"/>
        <end position="50"/>
    </location>
</feature>